<feature type="domain" description="Cytochrome b5 heme-binding" evidence="14">
    <location>
        <begin position="1"/>
        <end position="72"/>
    </location>
</feature>
<dbReference type="FunCoup" id="J9D717">
    <property type="interactions" value="148"/>
</dbReference>
<evidence type="ECO:0000313" key="15">
    <source>
        <dbReference type="EMBL" id="EJW03329.1"/>
    </source>
</evidence>
<keyword evidence="3" id="KW-0349">Heme</keyword>
<organism evidence="15 16">
    <name type="scientific">Edhazardia aedis (strain USNM 41457)</name>
    <name type="common">Microsporidian parasite</name>
    <dbReference type="NCBI Taxonomy" id="1003232"/>
    <lineage>
        <taxon>Eukaryota</taxon>
        <taxon>Fungi</taxon>
        <taxon>Fungi incertae sedis</taxon>
        <taxon>Microsporidia</taxon>
        <taxon>Edhazardia</taxon>
    </lineage>
</organism>
<evidence type="ECO:0000256" key="8">
    <source>
        <dbReference type="ARBA" id="ARBA00022982"/>
    </source>
</evidence>
<evidence type="ECO:0000256" key="2">
    <source>
        <dbReference type="ARBA" id="ARBA00022448"/>
    </source>
</evidence>
<reference evidence="16" key="2">
    <citation type="submission" date="2015-07" db="EMBL/GenBank/DDBJ databases">
        <title>Contrasting host-pathogen interactions and genome evolution in two generalist and specialist microsporidian pathogens of mosquitoes.</title>
        <authorList>
            <consortium name="The Broad Institute Genomics Platform"/>
            <consortium name="The Broad Institute Genome Sequencing Center for Infectious Disease"/>
            <person name="Cuomo C.A."/>
            <person name="Sanscrainte N.D."/>
            <person name="Goldberg J.M."/>
            <person name="Heiman D."/>
            <person name="Young S."/>
            <person name="Zeng Q."/>
            <person name="Becnel J.J."/>
            <person name="Birren B.W."/>
        </authorList>
    </citation>
    <scope>NUCLEOTIDE SEQUENCE [LARGE SCALE GENOMIC DNA]</scope>
    <source>
        <strain evidence="16">USNM 41457</strain>
    </source>
</reference>
<dbReference type="Proteomes" id="UP000003163">
    <property type="component" value="Unassembled WGS sequence"/>
</dbReference>
<evidence type="ECO:0000313" key="16">
    <source>
        <dbReference type="Proteomes" id="UP000003163"/>
    </source>
</evidence>
<feature type="transmembrane region" description="Helical" evidence="13">
    <location>
        <begin position="84"/>
        <end position="106"/>
    </location>
</feature>
<dbReference type="SMART" id="SM01117">
    <property type="entry name" value="Cyt-b5"/>
    <property type="match status" value="1"/>
</dbReference>
<dbReference type="AlphaFoldDB" id="J9D717"/>
<reference evidence="15 16" key="1">
    <citation type="submission" date="2011-08" db="EMBL/GenBank/DDBJ databases">
        <authorList>
            <person name="Liu Z.J."/>
            <person name="Shi F.L."/>
            <person name="Lu J.Q."/>
            <person name="Li M."/>
            <person name="Wang Z.L."/>
        </authorList>
    </citation>
    <scope>NUCLEOTIDE SEQUENCE [LARGE SCALE GENOMIC DNA]</scope>
    <source>
        <strain evidence="15 16">USNM 41457</strain>
    </source>
</reference>
<accession>J9D717</accession>
<evidence type="ECO:0000256" key="4">
    <source>
        <dbReference type="ARBA" id="ARBA00022692"/>
    </source>
</evidence>
<keyword evidence="6" id="KW-0256">Endoplasmic reticulum</keyword>
<dbReference type="PRINTS" id="PR00363">
    <property type="entry name" value="CYTOCHROMEB5"/>
</dbReference>
<gene>
    <name evidence="15" type="ORF">EDEG_02337</name>
</gene>
<comment type="subcellular location">
    <subcellularLocation>
        <location evidence="1">Endoplasmic reticulum membrane</location>
        <topology evidence="1">Single-pass membrane protein</topology>
        <orientation evidence="1">Cytoplasmic side</orientation>
    </subcellularLocation>
    <subcellularLocation>
        <location evidence="11">Microsome membrane</location>
        <topology evidence="11">Single-pass membrane protein</topology>
        <orientation evidence="11">Cytoplasmic side</orientation>
    </subcellularLocation>
</comment>
<proteinExistence type="inferred from homology"/>
<dbReference type="InterPro" id="IPR050668">
    <property type="entry name" value="Cytochrome_b5"/>
</dbReference>
<keyword evidence="2" id="KW-0813">Transport</keyword>
<dbReference type="InterPro" id="IPR036400">
    <property type="entry name" value="Cyt_B5-like_heme/steroid_sf"/>
</dbReference>
<dbReference type="InterPro" id="IPR001199">
    <property type="entry name" value="Cyt_B5-like_heme/steroid-bd"/>
</dbReference>
<sequence>MKKISWAEIKKQKYMVIKNKVYDVKDFSQDHPGGAFIIDEYLGKDATEAFLQVRHSTRADEILETLYVGELDIESEKVADGIDWGWVGVLVVVSSVCVGVGLHLYYK</sequence>
<evidence type="ECO:0000256" key="9">
    <source>
        <dbReference type="ARBA" id="ARBA00023004"/>
    </source>
</evidence>
<dbReference type="HOGENOM" id="CLU_102602_3_2_1"/>
<keyword evidence="8" id="KW-0249">Electron transport</keyword>
<evidence type="ECO:0000256" key="13">
    <source>
        <dbReference type="SAM" id="Phobius"/>
    </source>
</evidence>
<evidence type="ECO:0000259" key="14">
    <source>
        <dbReference type="PROSITE" id="PS50255"/>
    </source>
</evidence>
<dbReference type="Gene3D" id="3.10.120.10">
    <property type="entry name" value="Cytochrome b5-like heme/steroid binding domain"/>
    <property type="match status" value="1"/>
</dbReference>
<keyword evidence="16" id="KW-1185">Reference proteome</keyword>
<dbReference type="STRING" id="1003232.J9D717"/>
<dbReference type="PANTHER" id="PTHR19359">
    <property type="entry name" value="CYTOCHROME B5"/>
    <property type="match status" value="1"/>
</dbReference>
<keyword evidence="7" id="KW-0492">Microsome</keyword>
<dbReference type="OMA" id="YDITHFH"/>
<dbReference type="GO" id="GO:0020037">
    <property type="term" value="F:heme binding"/>
    <property type="evidence" value="ECO:0007669"/>
    <property type="project" value="TreeGrafter"/>
</dbReference>
<dbReference type="OrthoDB" id="260519at2759"/>
<comment type="similarity">
    <text evidence="12">Belongs to the cytochrome b5 family.</text>
</comment>
<dbReference type="InParanoid" id="J9D717"/>
<keyword evidence="13" id="KW-1133">Transmembrane helix</keyword>
<keyword evidence="5" id="KW-0479">Metal-binding</keyword>
<keyword evidence="10 13" id="KW-0472">Membrane</keyword>
<dbReference type="SUPFAM" id="SSF55856">
    <property type="entry name" value="Cytochrome b5-like heme/steroid binding domain"/>
    <property type="match status" value="1"/>
</dbReference>
<comment type="caution">
    <text evidence="15">The sequence shown here is derived from an EMBL/GenBank/DDBJ whole genome shotgun (WGS) entry which is preliminary data.</text>
</comment>
<dbReference type="GO" id="GO:0046872">
    <property type="term" value="F:metal ion binding"/>
    <property type="evidence" value="ECO:0007669"/>
    <property type="project" value="UniProtKB-KW"/>
</dbReference>
<evidence type="ECO:0000256" key="12">
    <source>
        <dbReference type="ARBA" id="ARBA00038168"/>
    </source>
</evidence>
<evidence type="ECO:0000256" key="5">
    <source>
        <dbReference type="ARBA" id="ARBA00022723"/>
    </source>
</evidence>
<keyword evidence="4 13" id="KW-0812">Transmembrane</keyword>
<evidence type="ECO:0000256" key="7">
    <source>
        <dbReference type="ARBA" id="ARBA00022848"/>
    </source>
</evidence>
<dbReference type="GO" id="GO:0005789">
    <property type="term" value="C:endoplasmic reticulum membrane"/>
    <property type="evidence" value="ECO:0007669"/>
    <property type="project" value="UniProtKB-SubCell"/>
</dbReference>
<dbReference type="EMBL" id="AFBI03000040">
    <property type="protein sequence ID" value="EJW03329.1"/>
    <property type="molecule type" value="Genomic_DNA"/>
</dbReference>
<evidence type="ECO:0000256" key="10">
    <source>
        <dbReference type="ARBA" id="ARBA00023136"/>
    </source>
</evidence>
<dbReference type="Pfam" id="PF00173">
    <property type="entry name" value="Cyt-b5"/>
    <property type="match status" value="1"/>
</dbReference>
<dbReference type="PANTHER" id="PTHR19359:SF150">
    <property type="entry name" value="CYTOCHROME B5"/>
    <property type="match status" value="1"/>
</dbReference>
<dbReference type="PROSITE" id="PS50255">
    <property type="entry name" value="CYTOCHROME_B5_2"/>
    <property type="match status" value="1"/>
</dbReference>
<evidence type="ECO:0000256" key="11">
    <source>
        <dbReference type="ARBA" id="ARBA00037877"/>
    </source>
</evidence>
<evidence type="ECO:0000256" key="6">
    <source>
        <dbReference type="ARBA" id="ARBA00022824"/>
    </source>
</evidence>
<keyword evidence="9" id="KW-0408">Iron</keyword>
<protein>
    <recommendedName>
        <fullName evidence="14">Cytochrome b5 heme-binding domain-containing protein</fullName>
    </recommendedName>
</protein>
<evidence type="ECO:0000256" key="1">
    <source>
        <dbReference type="ARBA" id="ARBA00004131"/>
    </source>
</evidence>
<evidence type="ECO:0000256" key="3">
    <source>
        <dbReference type="ARBA" id="ARBA00022617"/>
    </source>
</evidence>
<name>J9D717_EDHAE</name>
<dbReference type="VEuPathDB" id="MicrosporidiaDB:EDEG_02337"/>